<evidence type="ECO:0000313" key="2">
    <source>
        <dbReference type="EMBL" id="CAG2066768.1"/>
    </source>
</evidence>
<accession>A0ABN7PJA8</accession>
<sequence length="186" mass="21020">MCPILLRGNSSVPALHPSQINYFKIDEHETLLTGVILKLFPNTGASVDSHNSTADQETIKEELKRSQKRAPRPVKKLLTDMDEVTGIAAIRLSLHFINELLIGNIGLPQFINELLIERRMSSSDCMSQWQTALLVLTAVKGRQDFSSALWELRKKEQERRAAKPTPAMYAIPIHLFDNSLKSERET</sequence>
<evidence type="ECO:0000313" key="3">
    <source>
        <dbReference type="Proteomes" id="UP001153148"/>
    </source>
</evidence>
<keyword evidence="3" id="KW-1185">Reference proteome</keyword>
<organism evidence="2 3">
    <name type="scientific">Timema podura</name>
    <name type="common">Walking stick</name>
    <dbReference type="NCBI Taxonomy" id="61482"/>
    <lineage>
        <taxon>Eukaryota</taxon>
        <taxon>Metazoa</taxon>
        <taxon>Ecdysozoa</taxon>
        <taxon>Arthropoda</taxon>
        <taxon>Hexapoda</taxon>
        <taxon>Insecta</taxon>
        <taxon>Pterygota</taxon>
        <taxon>Neoptera</taxon>
        <taxon>Polyneoptera</taxon>
        <taxon>Phasmatodea</taxon>
        <taxon>Timematodea</taxon>
        <taxon>Timematoidea</taxon>
        <taxon>Timematidae</taxon>
        <taxon>Timema</taxon>
    </lineage>
</organism>
<evidence type="ECO:0000256" key="1">
    <source>
        <dbReference type="SAM" id="MobiDB-lite"/>
    </source>
</evidence>
<dbReference type="EMBL" id="CAJPIN010058739">
    <property type="protein sequence ID" value="CAG2066768.1"/>
    <property type="molecule type" value="Genomic_DNA"/>
</dbReference>
<comment type="caution">
    <text evidence="2">The sequence shown here is derived from an EMBL/GenBank/DDBJ whole genome shotgun (WGS) entry which is preliminary data.</text>
</comment>
<proteinExistence type="predicted"/>
<name>A0ABN7PJA8_TIMPD</name>
<feature type="region of interest" description="Disordered" evidence="1">
    <location>
        <begin position="46"/>
        <end position="66"/>
    </location>
</feature>
<protein>
    <submittedName>
        <fullName evidence="2">Uncharacterized protein</fullName>
    </submittedName>
</protein>
<reference evidence="2" key="1">
    <citation type="submission" date="2021-03" db="EMBL/GenBank/DDBJ databases">
        <authorList>
            <person name="Tran Van P."/>
        </authorList>
    </citation>
    <scope>NUCLEOTIDE SEQUENCE</scope>
</reference>
<gene>
    <name evidence="2" type="ORF">TPAB3V08_LOCUS13711</name>
</gene>
<feature type="compositionally biased region" description="Polar residues" evidence="1">
    <location>
        <begin position="46"/>
        <end position="56"/>
    </location>
</feature>
<dbReference type="Proteomes" id="UP001153148">
    <property type="component" value="Unassembled WGS sequence"/>
</dbReference>